<dbReference type="Proteomes" id="UP001181347">
    <property type="component" value="Unassembled WGS sequence"/>
</dbReference>
<protein>
    <submittedName>
        <fullName evidence="1">Relaxase/mobilization nuclease domain-containing protein</fullName>
    </submittedName>
</protein>
<evidence type="ECO:0000313" key="2">
    <source>
        <dbReference type="Proteomes" id="UP001181347"/>
    </source>
</evidence>
<gene>
    <name evidence="1" type="ORF">RVH17_04570</name>
</gene>
<sequence length="404" mass="45632">MIAKADAISHGANAIRYSVNKEKADIVKTNYLPDDISPEAMYGRMILVQKMFAEKINKGRPLVRNMIRIEVSPTKEESQGWAMDDWVRFADEFIRVFDSIDLSGKTKRTSSKQTNLKGSQYVVALHRDSKSGILHLHIDANRMDINGKVNDGHKLGIRAVMAANIINERYGWVQSEDIGFRHRKEVTDCCMDVLRSMKKFDWDSYESELRKHGYGVKIKRDDNGVIRGYSIQRGNSNYKSSKLGIGRNLVPSKIQFTWEKLHHQEGKSLSPDTVSDRIRSADTRTNLQAVSTPQPVMKHYDIATDSYHSYHVEIPEAADNIIRQDCSLENAHPLAKIEEIQHTALLLFAGYLDAATSMAASSGGGGSSDTGGWGRDKDEDELEWARRCARMANSMCKRKKGLHR</sequence>
<organism evidence="1 2">
    <name type="scientific">Alistipes finegoldii</name>
    <dbReference type="NCBI Taxonomy" id="214856"/>
    <lineage>
        <taxon>Bacteria</taxon>
        <taxon>Pseudomonadati</taxon>
        <taxon>Bacteroidota</taxon>
        <taxon>Bacteroidia</taxon>
        <taxon>Bacteroidales</taxon>
        <taxon>Rikenellaceae</taxon>
        <taxon>Alistipes</taxon>
    </lineage>
</organism>
<proteinExistence type="predicted"/>
<reference evidence="1" key="1">
    <citation type="submission" date="2023-10" db="EMBL/GenBank/DDBJ databases">
        <title>Genome Sequence of the Bacteria from From Gut Wall in Crohn's Disease.</title>
        <authorList>
            <person name="Rodriguez-Palacios A."/>
        </authorList>
    </citation>
    <scope>NUCLEOTIDE SEQUENCE</scope>
    <source>
        <strain evidence="1">CavFT-hAR58</strain>
    </source>
</reference>
<evidence type="ECO:0000313" key="1">
    <source>
        <dbReference type="EMBL" id="MDU0259396.1"/>
    </source>
</evidence>
<comment type="caution">
    <text evidence="1">The sequence shown here is derived from an EMBL/GenBank/DDBJ whole genome shotgun (WGS) entry which is preliminary data.</text>
</comment>
<dbReference type="RefSeq" id="WP_315976008.1">
    <property type="nucleotide sequence ID" value="NZ_JAWDES010000004.1"/>
</dbReference>
<name>A0AAE4RX42_9BACT</name>
<dbReference type="AlphaFoldDB" id="A0AAE4RX42"/>
<dbReference type="EMBL" id="JAWDES010000004">
    <property type="protein sequence ID" value="MDU0259396.1"/>
    <property type="molecule type" value="Genomic_DNA"/>
</dbReference>
<accession>A0AAE4RX42</accession>